<dbReference type="STRING" id="1076935.U4KZB0"/>
<feature type="compositionally biased region" description="Basic and acidic residues" evidence="1">
    <location>
        <begin position="274"/>
        <end position="291"/>
    </location>
</feature>
<name>U4KZB0_PYROM</name>
<dbReference type="EMBL" id="HF935375">
    <property type="protein sequence ID" value="CCX07785.1"/>
    <property type="molecule type" value="Genomic_DNA"/>
</dbReference>
<evidence type="ECO:0000313" key="2">
    <source>
        <dbReference type="EMBL" id="CCX07785.1"/>
    </source>
</evidence>
<proteinExistence type="predicted"/>
<dbReference type="AlphaFoldDB" id="U4KZB0"/>
<organism evidence="2 3">
    <name type="scientific">Pyronema omphalodes (strain CBS 100304)</name>
    <name type="common">Pyronema confluens</name>
    <dbReference type="NCBI Taxonomy" id="1076935"/>
    <lineage>
        <taxon>Eukaryota</taxon>
        <taxon>Fungi</taxon>
        <taxon>Dikarya</taxon>
        <taxon>Ascomycota</taxon>
        <taxon>Pezizomycotina</taxon>
        <taxon>Pezizomycetes</taxon>
        <taxon>Pezizales</taxon>
        <taxon>Pyronemataceae</taxon>
        <taxon>Pyronema</taxon>
    </lineage>
</organism>
<dbReference type="OrthoDB" id="2142040at2759"/>
<evidence type="ECO:0000313" key="3">
    <source>
        <dbReference type="Proteomes" id="UP000018144"/>
    </source>
</evidence>
<dbReference type="Proteomes" id="UP000018144">
    <property type="component" value="Unassembled WGS sequence"/>
</dbReference>
<keyword evidence="3" id="KW-1185">Reference proteome</keyword>
<dbReference type="PANTHER" id="PTHR34706:SF3">
    <property type="entry name" value="ANKYRIN REPEAT PROTEIN (AFU_ORTHOLOGUE AFUA_7G06200)"/>
    <property type="match status" value="1"/>
</dbReference>
<feature type="region of interest" description="Disordered" evidence="1">
    <location>
        <begin position="274"/>
        <end position="304"/>
    </location>
</feature>
<evidence type="ECO:0000256" key="1">
    <source>
        <dbReference type="SAM" id="MobiDB-lite"/>
    </source>
</evidence>
<evidence type="ECO:0008006" key="4">
    <source>
        <dbReference type="Google" id="ProtNLM"/>
    </source>
</evidence>
<dbReference type="PANTHER" id="PTHR34706">
    <property type="entry name" value="SLR1338 PROTEIN"/>
    <property type="match status" value="1"/>
</dbReference>
<sequence length="304" mass="34120">MAENDTADKPDAAGATDEKADISGIDAEFCQKKLRQFTEQKQKIKLKDFFTDEKLKALSPTALAMFKSLIDDGCSVERALKFMALTMYYIVVLIDNSDSMAFEENDYTYAREKGIVAIRLLNHEKKAKVEKLMPMIKYDGISMIGTQLEAKILKHYIYEPAKLEKPLLVVTITDGDGGKEDVLRKTLMACVSEMQSGQKKSEMGGNAVAFYFARVGNNKKAADLIQRLDKDKDIGDWLDVFPDRLEEINDEATKWDVLAKLLLGVLYHDIDKQDENAAKDDGTADAPKVDQDSSTDDDDDFNLE</sequence>
<reference evidence="2 3" key="1">
    <citation type="journal article" date="2013" name="PLoS Genet.">
        <title>The genome and development-dependent transcriptomes of Pyronema confluens: a window into fungal evolution.</title>
        <authorList>
            <person name="Traeger S."/>
            <person name="Altegoer F."/>
            <person name="Freitag M."/>
            <person name="Gabaldon T."/>
            <person name="Kempken F."/>
            <person name="Kumar A."/>
            <person name="Marcet-Houben M."/>
            <person name="Poggeler S."/>
            <person name="Stajich J.E."/>
            <person name="Nowrousian M."/>
        </authorList>
    </citation>
    <scope>NUCLEOTIDE SEQUENCE [LARGE SCALE GENOMIC DNA]</scope>
    <source>
        <strain evidence="3">CBS 100304</strain>
        <tissue evidence="2">Vegetative mycelium</tissue>
    </source>
</reference>
<feature type="compositionally biased region" description="Acidic residues" evidence="1">
    <location>
        <begin position="293"/>
        <end position="304"/>
    </location>
</feature>
<gene>
    <name evidence="2" type="ORF">PCON_07374</name>
</gene>
<accession>U4KZB0</accession>
<protein>
    <recommendedName>
        <fullName evidence="4">VWFA domain-containing protein</fullName>
    </recommendedName>
</protein>